<protein>
    <submittedName>
        <fullName evidence="2">Uncharacterized protein</fullName>
    </submittedName>
</protein>
<sequence>MVRRNPRLQTRRDEAGIVDKDVRRENQEPAGSVTEEQTGEGWTVWHVNTEGSLAMSERTGEPEAEPLTDRERSHISVHSNGPVFFPDVADHGASRQFPETTGKPTNHSEACSVGVMLSHSPGAN</sequence>
<dbReference type="EMBL" id="CP026246">
    <property type="protein sequence ID" value="AWP00900.1"/>
    <property type="molecule type" value="Genomic_DNA"/>
</dbReference>
<accession>A0A2U9BAQ0</accession>
<organism evidence="2 3">
    <name type="scientific">Scophthalmus maximus</name>
    <name type="common">Turbot</name>
    <name type="synonym">Psetta maxima</name>
    <dbReference type="NCBI Taxonomy" id="52904"/>
    <lineage>
        <taxon>Eukaryota</taxon>
        <taxon>Metazoa</taxon>
        <taxon>Chordata</taxon>
        <taxon>Craniata</taxon>
        <taxon>Vertebrata</taxon>
        <taxon>Euteleostomi</taxon>
        <taxon>Actinopterygii</taxon>
        <taxon>Neopterygii</taxon>
        <taxon>Teleostei</taxon>
        <taxon>Neoteleostei</taxon>
        <taxon>Acanthomorphata</taxon>
        <taxon>Carangaria</taxon>
        <taxon>Pleuronectiformes</taxon>
        <taxon>Pleuronectoidei</taxon>
        <taxon>Scophthalmidae</taxon>
        <taxon>Scophthalmus</taxon>
    </lineage>
</organism>
<reference evidence="2 3" key="1">
    <citation type="submission" date="2017-12" db="EMBL/GenBank/DDBJ databases">
        <title>Integrating genomic resources of turbot (Scophthalmus maximus) in depth evaluation of genetic and physical mapping variation across individuals.</title>
        <authorList>
            <person name="Martinez P."/>
        </authorList>
    </citation>
    <scope>NUCLEOTIDE SEQUENCE [LARGE SCALE GENOMIC DNA]</scope>
</reference>
<feature type="region of interest" description="Disordered" evidence="1">
    <location>
        <begin position="1"/>
        <end position="110"/>
    </location>
</feature>
<keyword evidence="3" id="KW-1185">Reference proteome</keyword>
<proteinExistence type="predicted"/>
<feature type="compositionally biased region" description="Basic and acidic residues" evidence="1">
    <location>
        <begin position="10"/>
        <end position="27"/>
    </location>
</feature>
<name>A0A2U9BAQ0_SCOMX</name>
<gene>
    <name evidence="2" type="ORF">SMAX5B_012911</name>
</gene>
<evidence type="ECO:0000256" key="1">
    <source>
        <dbReference type="SAM" id="MobiDB-lite"/>
    </source>
</evidence>
<dbReference type="AlphaFoldDB" id="A0A2U9BAQ0"/>
<evidence type="ECO:0000313" key="3">
    <source>
        <dbReference type="Proteomes" id="UP000246464"/>
    </source>
</evidence>
<feature type="compositionally biased region" description="Polar residues" evidence="1">
    <location>
        <begin position="97"/>
        <end position="109"/>
    </location>
</feature>
<evidence type="ECO:0000313" key="2">
    <source>
        <dbReference type="EMBL" id="AWP00900.1"/>
    </source>
</evidence>
<dbReference type="Proteomes" id="UP000246464">
    <property type="component" value="Chromosome 4"/>
</dbReference>